<evidence type="ECO:0000256" key="5">
    <source>
        <dbReference type="SAM" id="Phobius"/>
    </source>
</evidence>
<reference evidence="6 7" key="1">
    <citation type="submission" date="2015-11" db="EMBL/GenBank/DDBJ databases">
        <title>Genomic analysis of 38 Legionella species identifies large and diverse effector repertoires.</title>
        <authorList>
            <person name="Burstein D."/>
            <person name="Amaro F."/>
            <person name="Zusman T."/>
            <person name="Lifshitz Z."/>
            <person name="Cohen O."/>
            <person name="Gilbert J.A."/>
            <person name="Pupko T."/>
            <person name="Shuman H.A."/>
            <person name="Segal G."/>
        </authorList>
    </citation>
    <scope>NUCLEOTIDE SEQUENCE [LARGE SCALE GENOMIC DNA]</scope>
    <source>
        <strain evidence="6 7">Oak Ridge-10</strain>
    </source>
</reference>
<keyword evidence="4 5" id="KW-0472">Membrane</keyword>
<name>A0A0W0X0B9_9GAMM</name>
<dbReference type="EMBL" id="LNYP01000029">
    <property type="protein sequence ID" value="KTD38009.1"/>
    <property type="molecule type" value="Genomic_DNA"/>
</dbReference>
<protein>
    <submittedName>
        <fullName evidence="6">Colicin V</fullName>
    </submittedName>
</protein>
<dbReference type="PATRIC" id="fig|29423.5.peg.1764"/>
<feature type="transmembrane region" description="Helical" evidence="5">
    <location>
        <begin position="30"/>
        <end position="47"/>
    </location>
</feature>
<keyword evidence="3 5" id="KW-1133">Transmembrane helix</keyword>
<dbReference type="Proteomes" id="UP000054858">
    <property type="component" value="Unassembled WGS sequence"/>
</dbReference>
<dbReference type="GO" id="GO:0009403">
    <property type="term" value="P:toxin biosynthetic process"/>
    <property type="evidence" value="ECO:0007669"/>
    <property type="project" value="InterPro"/>
</dbReference>
<comment type="caution">
    <text evidence="6">The sequence shown here is derived from an EMBL/GenBank/DDBJ whole genome shotgun (WGS) entry which is preliminary data.</text>
</comment>
<evidence type="ECO:0000256" key="1">
    <source>
        <dbReference type="ARBA" id="ARBA00004141"/>
    </source>
</evidence>
<evidence type="ECO:0000313" key="6">
    <source>
        <dbReference type="EMBL" id="KTD38009.1"/>
    </source>
</evidence>
<dbReference type="GO" id="GO:0016020">
    <property type="term" value="C:membrane"/>
    <property type="evidence" value="ECO:0007669"/>
    <property type="project" value="UniProtKB-SubCell"/>
</dbReference>
<organism evidence="6 7">
    <name type="scientific">Legionella oakridgensis</name>
    <dbReference type="NCBI Taxonomy" id="29423"/>
    <lineage>
        <taxon>Bacteria</taxon>
        <taxon>Pseudomonadati</taxon>
        <taxon>Pseudomonadota</taxon>
        <taxon>Gammaproteobacteria</taxon>
        <taxon>Legionellales</taxon>
        <taxon>Legionellaceae</taxon>
        <taxon>Legionella</taxon>
    </lineage>
</organism>
<dbReference type="InterPro" id="IPR052719">
    <property type="entry name" value="CvpA-like"/>
</dbReference>
<evidence type="ECO:0000256" key="4">
    <source>
        <dbReference type="ARBA" id="ARBA00023136"/>
    </source>
</evidence>
<comment type="subcellular location">
    <subcellularLocation>
        <location evidence="1">Membrane</location>
        <topology evidence="1">Multi-pass membrane protein</topology>
    </subcellularLocation>
</comment>
<evidence type="ECO:0000256" key="2">
    <source>
        <dbReference type="ARBA" id="ARBA00022692"/>
    </source>
</evidence>
<proteinExistence type="predicted"/>
<dbReference type="RefSeq" id="WP_025385768.1">
    <property type="nucleotide sequence ID" value="NZ_LCUA01000004.1"/>
</dbReference>
<dbReference type="Pfam" id="PF02674">
    <property type="entry name" value="Colicin_V"/>
    <property type="match status" value="1"/>
</dbReference>
<feature type="transmembrane region" description="Helical" evidence="5">
    <location>
        <begin position="6"/>
        <end position="23"/>
    </location>
</feature>
<gene>
    <name evidence="6" type="primary">dedE</name>
    <name evidence="6" type="ORF">Loak_1685</name>
</gene>
<dbReference type="PANTHER" id="PTHR36926:SF1">
    <property type="entry name" value="COLICIN V PRODUCTION PROTEIN"/>
    <property type="match status" value="1"/>
</dbReference>
<dbReference type="PANTHER" id="PTHR36926">
    <property type="entry name" value="COLICIN V PRODUCTION PROTEIN"/>
    <property type="match status" value="1"/>
</dbReference>
<evidence type="ECO:0000313" key="7">
    <source>
        <dbReference type="Proteomes" id="UP000054858"/>
    </source>
</evidence>
<keyword evidence="2 5" id="KW-0812">Transmembrane</keyword>
<evidence type="ECO:0000256" key="3">
    <source>
        <dbReference type="ARBA" id="ARBA00022989"/>
    </source>
</evidence>
<dbReference type="InterPro" id="IPR003825">
    <property type="entry name" value="Colicin-V_CvpA"/>
</dbReference>
<accession>A0A0W0X0B9</accession>
<feature type="transmembrane region" description="Helical" evidence="5">
    <location>
        <begin position="102"/>
        <end position="123"/>
    </location>
</feature>
<feature type="transmembrane region" description="Helical" evidence="5">
    <location>
        <begin position="67"/>
        <end position="90"/>
    </location>
</feature>
<dbReference type="AlphaFoldDB" id="A0A0W0X0B9"/>
<sequence length="177" mass="19998">MAWHWVDYFILIVIGLSVITGLCRGFIKELIALSVWVLAIWLAFNYSQRLDPWLQPYLQDNTARMAVAFIAVLLATLIVGGLFNALLSFILTKSGLSGTDRILGIGFGFVRGVFIVALIMLVVKLTSLPYQEYSQQSRLYAKFDPVVNWLSGFMPDFIKQVKMYDKNETIIDIEPAP</sequence>